<protein>
    <submittedName>
        <fullName evidence="1">Uncharacterized protein</fullName>
    </submittedName>
</protein>
<accession>A0A7W7D0X6</accession>
<reference evidence="1 2" key="1">
    <citation type="submission" date="2020-08" db="EMBL/GenBank/DDBJ databases">
        <title>Sequencing the genomes of 1000 actinobacteria strains.</title>
        <authorList>
            <person name="Klenk H.-P."/>
        </authorList>
    </citation>
    <scope>NUCLEOTIDE SEQUENCE [LARGE SCALE GENOMIC DNA]</scope>
    <source>
        <strain evidence="1 2">DSM 45518</strain>
    </source>
</reference>
<evidence type="ECO:0000313" key="2">
    <source>
        <dbReference type="Proteomes" id="UP000542742"/>
    </source>
</evidence>
<evidence type="ECO:0000313" key="1">
    <source>
        <dbReference type="EMBL" id="MBB4696696.1"/>
    </source>
</evidence>
<organism evidence="1 2">
    <name type="scientific">Paractinoplanes abujensis</name>
    <dbReference type="NCBI Taxonomy" id="882441"/>
    <lineage>
        <taxon>Bacteria</taxon>
        <taxon>Bacillati</taxon>
        <taxon>Actinomycetota</taxon>
        <taxon>Actinomycetes</taxon>
        <taxon>Micromonosporales</taxon>
        <taxon>Micromonosporaceae</taxon>
        <taxon>Paractinoplanes</taxon>
    </lineage>
</organism>
<name>A0A7W7D0X6_9ACTN</name>
<keyword evidence="2" id="KW-1185">Reference proteome</keyword>
<dbReference type="Proteomes" id="UP000542742">
    <property type="component" value="Unassembled WGS sequence"/>
</dbReference>
<dbReference type="RefSeq" id="WP_184954906.1">
    <property type="nucleotide sequence ID" value="NZ_BOMC01000020.1"/>
</dbReference>
<dbReference type="EMBL" id="JACHMF010000001">
    <property type="protein sequence ID" value="MBB4696696.1"/>
    <property type="molecule type" value="Genomic_DNA"/>
</dbReference>
<sequence>MTVTGEDSVIDIDPLEPPLSAPLRRDLGWARVQQMSQSAGSRDEPILRQIRATAAVRRGTRMTKVLSPAQVSGHLGGWLPYGFCYRACDVAHLTDPRDLALLGTDGVTDSEVAYALRWRAVDPLDYEVPGGPAQPGLALIQAHQRIGAMILGTGFTPSTDELIPEYITAGFADLPIPANSQIIAHVPGGEEVILYTYQPEQNGWLRLAGPRWRGLLDNLPGVSPDREYVPCTTTGSARLVGQINGKEYEAVADPPEEFRVRALTRAARYPVSTLSRRAEQALWRGIPCWVLQRDEAWARLRLVRPDNDSLAATGARCYERGVYEAWAPVGELLDHHIADIPYAL</sequence>
<dbReference type="AlphaFoldDB" id="A0A7W7D0X6"/>
<proteinExistence type="predicted"/>
<gene>
    <name evidence="1" type="ORF">BKA14_006844</name>
</gene>
<comment type="caution">
    <text evidence="1">The sequence shown here is derived from an EMBL/GenBank/DDBJ whole genome shotgun (WGS) entry which is preliminary data.</text>
</comment>